<dbReference type="EC" id="3.4.24.-" evidence="9"/>
<dbReference type="Pfam" id="PF01457">
    <property type="entry name" value="Peptidase_M8"/>
    <property type="match status" value="1"/>
</dbReference>
<feature type="binding site" evidence="8">
    <location>
        <position position="170"/>
    </location>
    <ligand>
        <name>Zn(2+)</name>
        <dbReference type="ChEBI" id="CHEBI:29105"/>
        <note>catalytic</note>
    </ligand>
</feature>
<evidence type="ECO:0000256" key="2">
    <source>
        <dbReference type="ARBA" id="ARBA00022670"/>
    </source>
</evidence>
<evidence type="ECO:0000256" key="8">
    <source>
        <dbReference type="PIRSR" id="PIRSR601577-2"/>
    </source>
</evidence>
<dbReference type="PANTHER" id="PTHR10942">
    <property type="entry name" value="LEISHMANOLYSIN-LIKE PEPTIDASE"/>
    <property type="match status" value="1"/>
</dbReference>
<keyword evidence="6 8" id="KW-0482">Metalloprotease</keyword>
<accession>A0A7I4Y6R3</accession>
<dbReference type="GO" id="GO:0005737">
    <property type="term" value="C:cytoplasm"/>
    <property type="evidence" value="ECO:0007669"/>
    <property type="project" value="TreeGrafter"/>
</dbReference>
<evidence type="ECO:0000256" key="9">
    <source>
        <dbReference type="RuleBase" id="RU366077"/>
    </source>
</evidence>
<evidence type="ECO:0000256" key="7">
    <source>
        <dbReference type="PIRSR" id="PIRSR601577-1"/>
    </source>
</evidence>
<keyword evidence="10" id="KW-1185">Reference proteome</keyword>
<comment type="similarity">
    <text evidence="1 9">Belongs to the peptidase M8 family.</text>
</comment>
<feature type="active site" evidence="7">
    <location>
        <position position="171"/>
    </location>
</feature>
<dbReference type="GO" id="GO:0004222">
    <property type="term" value="F:metalloendopeptidase activity"/>
    <property type="evidence" value="ECO:0007669"/>
    <property type="project" value="UniProtKB-UniRule"/>
</dbReference>
<dbReference type="GO" id="GO:0016020">
    <property type="term" value="C:membrane"/>
    <property type="evidence" value="ECO:0007669"/>
    <property type="project" value="InterPro"/>
</dbReference>
<keyword evidence="4 9" id="KW-0378">Hydrolase</keyword>
<evidence type="ECO:0000256" key="3">
    <source>
        <dbReference type="ARBA" id="ARBA00022723"/>
    </source>
</evidence>
<dbReference type="AlphaFoldDB" id="A0A7I4Y6R3"/>
<keyword evidence="9" id="KW-0732">Signal</keyword>
<keyword evidence="2 9" id="KW-0645">Protease</keyword>
<reference evidence="11" key="1">
    <citation type="submission" date="2020-12" db="UniProtKB">
        <authorList>
            <consortium name="WormBaseParasite"/>
        </authorList>
    </citation>
    <scope>IDENTIFICATION</scope>
    <source>
        <strain evidence="11">MHco3</strain>
    </source>
</reference>
<dbReference type="InterPro" id="IPR001577">
    <property type="entry name" value="Peptidase_M8"/>
</dbReference>
<evidence type="ECO:0000256" key="1">
    <source>
        <dbReference type="ARBA" id="ARBA00005860"/>
    </source>
</evidence>
<dbReference type="WBParaSite" id="HCON_00058600-00001">
    <property type="protein sequence ID" value="HCON_00058600-00001"/>
    <property type="gene ID" value="HCON_00058600"/>
</dbReference>
<keyword evidence="5 8" id="KW-0862">Zinc</keyword>
<dbReference type="GO" id="GO:0046872">
    <property type="term" value="F:metal ion binding"/>
    <property type="evidence" value="ECO:0007669"/>
    <property type="project" value="UniProtKB-KW"/>
</dbReference>
<dbReference type="SUPFAM" id="SSF55486">
    <property type="entry name" value="Metalloproteases ('zincins'), catalytic domain"/>
    <property type="match status" value="1"/>
</dbReference>
<sequence>AVMHLSLIVFFLPFGLSFATFTPLRLSMMRSSDLGSFSDKIENSLRKAIHNLSGIISVLDYGPRNITWESVLKCSKSFMLTRRVHLMRQINAREITAEKLTFDRGFLLSMRDFLILLESNRSLCERHQQMMASAVPCSIKDGTRPLLGVVNICPGKRWKEFQAGVDLFRHELLHTLGFGTLVPSTATQKSPPNVKYYWTDTWGRSSAQMAKRRFLDFAVDALEEAKKYLGCPTLAGVEADSADKIHLNEYIYGNELMTPSLSNVSNRFSYISAAILEGTFLGDKPWYRVNRSAIRSEHDALWYGRDWGCTFAERSCFDFIEERTRKKKSTFPFCSKYDYYVGGTKLKLKRSGTVMKSRIFKCWSQPFIASDFADNGIRAHPLTNAVAKRNGSPSKWRFCPMAKIFVDDRFDLLPGVILM</sequence>
<dbReference type="Gene3D" id="3.90.132.10">
    <property type="entry name" value="Leishmanolysin , domain 2"/>
    <property type="match status" value="1"/>
</dbReference>
<evidence type="ECO:0000256" key="6">
    <source>
        <dbReference type="ARBA" id="ARBA00023049"/>
    </source>
</evidence>
<evidence type="ECO:0000313" key="11">
    <source>
        <dbReference type="WBParaSite" id="HCON_00058600-00001"/>
    </source>
</evidence>
<protein>
    <recommendedName>
        <fullName evidence="9">Leishmanolysin-like peptidase</fullName>
        <ecNumber evidence="9">3.4.24.-</ecNumber>
    </recommendedName>
</protein>
<dbReference type="GO" id="GO:0006508">
    <property type="term" value="P:proteolysis"/>
    <property type="evidence" value="ECO:0007669"/>
    <property type="project" value="UniProtKB-KW"/>
</dbReference>
<feature type="binding site" evidence="8">
    <location>
        <position position="174"/>
    </location>
    <ligand>
        <name>Zn(2+)</name>
        <dbReference type="ChEBI" id="CHEBI:29105"/>
        <note>catalytic</note>
    </ligand>
</feature>
<dbReference type="Gene3D" id="3.10.170.20">
    <property type="match status" value="1"/>
</dbReference>
<organism evidence="10 11">
    <name type="scientific">Haemonchus contortus</name>
    <name type="common">Barber pole worm</name>
    <dbReference type="NCBI Taxonomy" id="6289"/>
    <lineage>
        <taxon>Eukaryota</taxon>
        <taxon>Metazoa</taxon>
        <taxon>Ecdysozoa</taxon>
        <taxon>Nematoda</taxon>
        <taxon>Chromadorea</taxon>
        <taxon>Rhabditida</taxon>
        <taxon>Rhabditina</taxon>
        <taxon>Rhabditomorpha</taxon>
        <taxon>Strongyloidea</taxon>
        <taxon>Trichostrongylidae</taxon>
        <taxon>Haemonchus</taxon>
    </lineage>
</organism>
<keyword evidence="3 8" id="KW-0479">Metal-binding</keyword>
<dbReference type="OMA" id="PRNITWE"/>
<evidence type="ECO:0000313" key="10">
    <source>
        <dbReference type="Proteomes" id="UP000025227"/>
    </source>
</evidence>
<evidence type="ECO:0000256" key="4">
    <source>
        <dbReference type="ARBA" id="ARBA00022801"/>
    </source>
</evidence>
<dbReference type="GO" id="GO:0007155">
    <property type="term" value="P:cell adhesion"/>
    <property type="evidence" value="ECO:0007669"/>
    <property type="project" value="InterPro"/>
</dbReference>
<feature type="signal peptide" evidence="9">
    <location>
        <begin position="1"/>
        <end position="19"/>
    </location>
</feature>
<dbReference type="Proteomes" id="UP000025227">
    <property type="component" value="Unplaced"/>
</dbReference>
<proteinExistence type="inferred from homology"/>
<feature type="binding site" evidence="8">
    <location>
        <position position="246"/>
    </location>
    <ligand>
        <name>Zn(2+)</name>
        <dbReference type="ChEBI" id="CHEBI:29105"/>
        <note>catalytic</note>
    </ligand>
</feature>
<evidence type="ECO:0000256" key="5">
    <source>
        <dbReference type="ARBA" id="ARBA00022833"/>
    </source>
</evidence>
<name>A0A7I4Y6R3_HAECO</name>
<comment type="cofactor">
    <cofactor evidence="8 9">
        <name>Zn(2+)</name>
        <dbReference type="ChEBI" id="CHEBI:29105"/>
    </cofactor>
    <text evidence="8 9">Binds 1 zinc ion per subunit.</text>
</comment>
<dbReference type="PANTHER" id="PTHR10942:SF44">
    <property type="entry name" value="LEISHMANOLYSIN-LIKE PEPTIDASE"/>
    <property type="match status" value="1"/>
</dbReference>
<feature type="chain" id="PRO_5029931803" description="Leishmanolysin-like peptidase" evidence="9">
    <location>
        <begin position="20"/>
        <end position="419"/>
    </location>
</feature>
<dbReference type="OrthoDB" id="527990at2759"/>